<evidence type="ECO:0000313" key="2">
    <source>
        <dbReference type="Proteomes" id="UP000275846"/>
    </source>
</evidence>
<dbReference type="GO" id="GO:0007076">
    <property type="term" value="P:mitotic chromosome condensation"/>
    <property type="evidence" value="ECO:0007669"/>
    <property type="project" value="InterPro"/>
</dbReference>
<dbReference type="WBParaSite" id="SSLN_0000650001-mRNA-1">
    <property type="protein sequence ID" value="SSLN_0000650001-mRNA-1"/>
    <property type="gene ID" value="SSLN_0000650001"/>
</dbReference>
<dbReference type="GO" id="GO:0000793">
    <property type="term" value="C:condensed chromosome"/>
    <property type="evidence" value="ECO:0007669"/>
    <property type="project" value="TreeGrafter"/>
</dbReference>
<dbReference type="GO" id="GO:0000796">
    <property type="term" value="C:condensin complex"/>
    <property type="evidence" value="ECO:0007669"/>
    <property type="project" value="InterPro"/>
</dbReference>
<evidence type="ECO:0000313" key="3">
    <source>
        <dbReference type="WBParaSite" id="SSLN_0000650001-mRNA-1"/>
    </source>
</evidence>
<dbReference type="Proteomes" id="UP000275846">
    <property type="component" value="Unassembled WGS sequence"/>
</dbReference>
<dbReference type="EMBL" id="UYSU01033626">
    <property type="protein sequence ID" value="VDL92686.1"/>
    <property type="molecule type" value="Genomic_DNA"/>
</dbReference>
<organism evidence="3">
    <name type="scientific">Schistocephalus solidus</name>
    <name type="common">Tapeworm</name>
    <dbReference type="NCBI Taxonomy" id="70667"/>
    <lineage>
        <taxon>Eukaryota</taxon>
        <taxon>Metazoa</taxon>
        <taxon>Spiralia</taxon>
        <taxon>Lophotrochozoa</taxon>
        <taxon>Platyhelminthes</taxon>
        <taxon>Cestoda</taxon>
        <taxon>Eucestoda</taxon>
        <taxon>Diphyllobothriidea</taxon>
        <taxon>Diphyllobothriidae</taxon>
        <taxon>Schistocephalus</taxon>
    </lineage>
</organism>
<dbReference type="PANTHER" id="PTHR14418">
    <property type="entry name" value="CONDENSIN COMPLEX SUBUNIT 3-RELATED"/>
    <property type="match status" value="1"/>
</dbReference>
<name>A0A183SQ03_SCHSO</name>
<dbReference type="AlphaFoldDB" id="A0A183SQ03"/>
<evidence type="ECO:0000313" key="1">
    <source>
        <dbReference type="EMBL" id="VDL92686.1"/>
    </source>
</evidence>
<dbReference type="STRING" id="70667.A0A183SQ03"/>
<dbReference type="OrthoDB" id="27187at2759"/>
<keyword evidence="2" id="KW-1185">Reference proteome</keyword>
<protein>
    <submittedName>
        <fullName evidence="3">Xpo1 domain-containing protein</fullName>
    </submittedName>
</protein>
<dbReference type="InterPro" id="IPR027165">
    <property type="entry name" value="CND3"/>
</dbReference>
<sequence length="200" mass="23640">MEEFSELCRYSLDIKHALRIQSIHGLCRLQDPTNKDCPVVTNLLCLARHDIPETWRAFHRPVDFALSICRRTWTQRLQSVLKQWAEEYFNERRLPKLEKFFVECVFFWCVAVEYLLQRQTKKEDDNSPSPDECSAILESIMPSVSDYVEYVISHVHGLLELLQADLDYTENIMEAGCVLEHVFDFCDSLDLSDEFERRRL</sequence>
<reference evidence="3" key="1">
    <citation type="submission" date="2016-06" db="UniProtKB">
        <authorList>
            <consortium name="WormBaseParasite"/>
        </authorList>
    </citation>
    <scope>IDENTIFICATION</scope>
</reference>
<gene>
    <name evidence="1" type="ORF">SSLN_LOCUS6301</name>
</gene>
<proteinExistence type="predicted"/>
<dbReference type="PANTHER" id="PTHR14418:SF5">
    <property type="entry name" value="CONDENSIN COMPLEX SUBUNIT 3"/>
    <property type="match status" value="1"/>
</dbReference>
<reference evidence="1 2" key="2">
    <citation type="submission" date="2018-11" db="EMBL/GenBank/DDBJ databases">
        <authorList>
            <consortium name="Pathogen Informatics"/>
        </authorList>
    </citation>
    <scope>NUCLEOTIDE SEQUENCE [LARGE SCALE GENOMIC DNA]</scope>
    <source>
        <strain evidence="1 2">NST_G2</strain>
    </source>
</reference>
<accession>A0A183SQ03</accession>